<evidence type="ECO:0000256" key="3">
    <source>
        <dbReference type="ARBA" id="ARBA00022679"/>
    </source>
</evidence>
<dbReference type="InterPro" id="IPR013968">
    <property type="entry name" value="PKS_KR"/>
</dbReference>
<feature type="compositionally biased region" description="Low complexity" evidence="4">
    <location>
        <begin position="515"/>
        <end position="526"/>
    </location>
</feature>
<keyword evidence="2" id="KW-0597">Phosphoprotein</keyword>
<dbReference type="CDD" id="cd08956">
    <property type="entry name" value="KR_3_FAS_SDR_x"/>
    <property type="match status" value="1"/>
</dbReference>
<dbReference type="InterPro" id="IPR020802">
    <property type="entry name" value="TesA-like"/>
</dbReference>
<dbReference type="InterPro" id="IPR009081">
    <property type="entry name" value="PP-bd_ACP"/>
</dbReference>
<sequence length="988" mass="101410">LRAAAAAGRTGVSGGGGAPPRGPGGGGGGGAGDARASRFARSDCLFRTWWAPVTVDLAVRAGTGPPTTAVLGPAQDGLVEGLLAGLVATGTPARLAEELADVTAPGVPGPDLVFTLVPDRHPGTDVPGAVRAATAAALALVQQWLADARFSSSRLVFVTRDLVAADGRPGASGRPERDLAAAAVCGLVRSAQSEHPDRFVLVDLDDHVESYAVLPAALRTDEPRLAVHAGMVRAERLVRLTTPPDVTGDGTTGEETADDGVAEDGIAGGAPVWATHGTVLVTGATGTLGRLVAHHLATAHRVRRLLLLSRQGAQAAGAADLLVRLAALGVDATLTACDVADRDALAGALASVPAEFPLTGVVHMAGAVDDGIIAALTPARIDAVLRPKADAAWHLHELTRDADLTAFVLYSSAAGVFGSAGQGNYAAANAVLDALALQRRAAGQPATSLAWGMWEQRSALTAHLGAADLARMSAGGSRPLSSEQGLALFDAALATAVPVAVPIQLTPVALRARSGRSTTGERAAGTGTAGTGTAGTGTVPPLLRGLVAGPGLTRRGPTRRVVDAAVERGAFARRLVGLAEPDREATLVELVRTDVAAVLGHASTDAVTAHRSFLELGFDSLTGIGLRNRLADATGLRLRPTVVFDHPTPVDLARYLSAELVEVTMDDGPTAGGNAPSPDPIAPGFPGSSAPAAQASAEPATALFRRATAAGKIKLGLDLLRDAALLRPMFTGVDDLARIPEPVRIARGPAHPPVICFSSFVALGGVHQFLRFASFFRGERDVSVVALPGFEDTGFEDTEPLPTSVDALIDLLAETVAVHGGGVPPVLLGASSGGLLAVAAARALERRGLDPAAVVLLDTYLASDQAIAQFQDVLVGGMFEREGAFVAMNDTRLTAMGWYCDLFAGWAPEPMSTPVLLVRASEPLVDVAPEDLTTDWRSSWPSAHTVLDVPGNHFTIGEQHAEVTSGVVRDWLQNTLGEQAGHIRAERS</sequence>
<gene>
    <name evidence="6" type="ORF">MXD59_24895</name>
</gene>
<dbReference type="InterPro" id="IPR020806">
    <property type="entry name" value="PKS_PP-bd"/>
</dbReference>
<dbReference type="EMBL" id="JALKFT010000054">
    <property type="protein sequence ID" value="MCK9878956.1"/>
    <property type="molecule type" value="Genomic_DNA"/>
</dbReference>
<evidence type="ECO:0000313" key="7">
    <source>
        <dbReference type="Proteomes" id="UP001201873"/>
    </source>
</evidence>
<dbReference type="SMART" id="SM00822">
    <property type="entry name" value="PKS_KR"/>
    <property type="match status" value="1"/>
</dbReference>
<dbReference type="Pfam" id="PF08659">
    <property type="entry name" value="KR"/>
    <property type="match status" value="1"/>
</dbReference>
<feature type="region of interest" description="Disordered" evidence="4">
    <location>
        <begin position="1"/>
        <end position="34"/>
    </location>
</feature>
<dbReference type="Gene3D" id="1.10.1200.10">
    <property type="entry name" value="ACP-like"/>
    <property type="match status" value="1"/>
</dbReference>
<feature type="domain" description="Carrier" evidence="5">
    <location>
        <begin position="585"/>
        <end position="660"/>
    </location>
</feature>
<dbReference type="SMART" id="SM00824">
    <property type="entry name" value="PKS_TE"/>
    <property type="match status" value="1"/>
</dbReference>
<keyword evidence="1" id="KW-0596">Phosphopantetheine</keyword>
<dbReference type="Pfam" id="PF00550">
    <property type="entry name" value="PP-binding"/>
    <property type="match status" value="1"/>
</dbReference>
<dbReference type="InterPro" id="IPR006162">
    <property type="entry name" value="Ppantetheine_attach_site"/>
</dbReference>
<feature type="region of interest" description="Disordered" evidence="4">
    <location>
        <begin position="669"/>
        <end position="692"/>
    </location>
</feature>
<dbReference type="Pfam" id="PF22953">
    <property type="entry name" value="SpnB_Rossmann"/>
    <property type="match status" value="1"/>
</dbReference>
<reference evidence="6 7" key="1">
    <citation type="submission" date="2022-04" db="EMBL/GenBank/DDBJ databases">
        <title>Genome diversity in the genus Frankia.</title>
        <authorList>
            <person name="Carlos-Shanley C."/>
            <person name="Hahn D."/>
        </authorList>
    </citation>
    <scope>NUCLEOTIDE SEQUENCE [LARGE SCALE GENOMIC DNA]</scope>
    <source>
        <strain evidence="6 7">Ag45/Mut15</strain>
    </source>
</reference>
<organism evidence="6 7">
    <name type="scientific">Frankia umida</name>
    <dbReference type="NCBI Taxonomy" id="573489"/>
    <lineage>
        <taxon>Bacteria</taxon>
        <taxon>Bacillati</taxon>
        <taxon>Actinomycetota</taxon>
        <taxon>Actinomycetes</taxon>
        <taxon>Frankiales</taxon>
        <taxon>Frankiaceae</taxon>
        <taxon>Frankia</taxon>
    </lineage>
</organism>
<feature type="non-terminal residue" evidence="6">
    <location>
        <position position="1"/>
    </location>
</feature>
<dbReference type="RefSeq" id="WP_248827013.1">
    <property type="nucleotide sequence ID" value="NZ_JALKFT010000054.1"/>
</dbReference>
<keyword evidence="7" id="KW-1185">Reference proteome</keyword>
<accession>A0ABT0K580</accession>
<dbReference type="Pfam" id="PF00975">
    <property type="entry name" value="Thioesterase"/>
    <property type="match status" value="1"/>
</dbReference>
<keyword evidence="3" id="KW-0808">Transferase</keyword>
<dbReference type="PANTHER" id="PTHR43775:SF51">
    <property type="entry name" value="INACTIVE PHENOLPHTHIOCEROL SYNTHESIS POLYKETIDE SYNTHASE TYPE I PKS1-RELATED"/>
    <property type="match status" value="1"/>
</dbReference>
<dbReference type="InterPro" id="IPR029058">
    <property type="entry name" value="AB_hydrolase_fold"/>
</dbReference>
<feature type="compositionally biased region" description="Gly residues" evidence="4">
    <location>
        <begin position="11"/>
        <end position="32"/>
    </location>
</feature>
<evidence type="ECO:0000259" key="5">
    <source>
        <dbReference type="PROSITE" id="PS50075"/>
    </source>
</evidence>
<dbReference type="InterPro" id="IPR001031">
    <property type="entry name" value="Thioesterase"/>
</dbReference>
<name>A0ABT0K580_9ACTN</name>
<dbReference type="InterPro" id="IPR050091">
    <property type="entry name" value="PKS_NRPS_Biosynth_Enz"/>
</dbReference>
<dbReference type="SUPFAM" id="SSF53474">
    <property type="entry name" value="alpha/beta-Hydrolases"/>
    <property type="match status" value="1"/>
</dbReference>
<dbReference type="SMART" id="SM00823">
    <property type="entry name" value="PKS_PP"/>
    <property type="match status" value="1"/>
</dbReference>
<evidence type="ECO:0000256" key="4">
    <source>
        <dbReference type="SAM" id="MobiDB-lite"/>
    </source>
</evidence>
<dbReference type="Gene3D" id="3.40.50.720">
    <property type="entry name" value="NAD(P)-binding Rossmann-like Domain"/>
    <property type="match status" value="1"/>
</dbReference>
<protein>
    <submittedName>
        <fullName evidence="6">Type I polyketide synthase</fullName>
    </submittedName>
</protein>
<evidence type="ECO:0000256" key="1">
    <source>
        <dbReference type="ARBA" id="ARBA00022450"/>
    </source>
</evidence>
<dbReference type="Gene3D" id="3.40.50.1820">
    <property type="entry name" value="alpha/beta hydrolase"/>
    <property type="match status" value="1"/>
</dbReference>
<dbReference type="PROSITE" id="PS00012">
    <property type="entry name" value="PHOSPHOPANTETHEINE"/>
    <property type="match status" value="1"/>
</dbReference>
<dbReference type="SMART" id="SM01294">
    <property type="entry name" value="PKS_PP_betabranch"/>
    <property type="match status" value="1"/>
</dbReference>
<dbReference type="InterPro" id="IPR036291">
    <property type="entry name" value="NAD(P)-bd_dom_sf"/>
</dbReference>
<dbReference type="InterPro" id="IPR036736">
    <property type="entry name" value="ACP-like_sf"/>
</dbReference>
<dbReference type="Proteomes" id="UP001201873">
    <property type="component" value="Unassembled WGS sequence"/>
</dbReference>
<feature type="region of interest" description="Disordered" evidence="4">
    <location>
        <begin position="512"/>
        <end position="540"/>
    </location>
</feature>
<proteinExistence type="predicted"/>
<feature type="compositionally biased region" description="Low complexity" evidence="4">
    <location>
        <begin position="1"/>
        <end position="10"/>
    </location>
</feature>
<evidence type="ECO:0000313" key="6">
    <source>
        <dbReference type="EMBL" id="MCK9878956.1"/>
    </source>
</evidence>
<dbReference type="InterPro" id="IPR057326">
    <property type="entry name" value="KR_dom"/>
</dbReference>
<comment type="caution">
    <text evidence="6">The sequence shown here is derived from an EMBL/GenBank/DDBJ whole genome shotgun (WGS) entry which is preliminary data.</text>
</comment>
<dbReference type="InterPro" id="IPR055123">
    <property type="entry name" value="SpnB-like_Rossmann"/>
</dbReference>
<dbReference type="SUPFAM" id="SSF51735">
    <property type="entry name" value="NAD(P)-binding Rossmann-fold domains"/>
    <property type="match status" value="2"/>
</dbReference>
<evidence type="ECO:0000256" key="2">
    <source>
        <dbReference type="ARBA" id="ARBA00022553"/>
    </source>
</evidence>
<dbReference type="PROSITE" id="PS50075">
    <property type="entry name" value="CARRIER"/>
    <property type="match status" value="1"/>
</dbReference>
<dbReference type="PANTHER" id="PTHR43775">
    <property type="entry name" value="FATTY ACID SYNTHASE"/>
    <property type="match status" value="1"/>
</dbReference>